<name>A0A540VFL2_9CHLR</name>
<sequence length="355" mass="38037">MAAGTLCRAGGAAVGSSPHFVVTVSQSRRDDCRWPYVQSSDCLFLPRRQPMNTHPIWRVLLFIPGDSERKMAKGATLDVDAVILDLEDSVAPANKVSARELVRHSLVSGLFPTGRMARLVRVNTIHSARVAPPDELAVQARDIAATIQGRPDGYVLPKVESAQDVERFARLLLGHEQSLGMEIGRTKILALIETARGVVNVREIAAAAPGRLAGLIFGAEDLAADVGSDRTADGPELGYARGAVVLHAAAFGLQAIDTPYTDLTNLNGLHAEARAARRMGFTGKLAIHPAQISPIRQAFAPTDEEIAAAQRLLDAYHAHAAQGAGVFVHEGKMVDRPMIRAAERILADARAARKL</sequence>
<keyword evidence="3 5" id="KW-0460">Magnesium</keyword>
<dbReference type="AlphaFoldDB" id="A0A540VFL2"/>
<feature type="binding site" evidence="4">
    <location>
        <position position="193"/>
    </location>
    <ligand>
        <name>substrate</name>
    </ligand>
</feature>
<evidence type="ECO:0000313" key="7">
    <source>
        <dbReference type="EMBL" id="TQE95538.1"/>
    </source>
</evidence>
<evidence type="ECO:0000256" key="3">
    <source>
        <dbReference type="ARBA" id="ARBA00022842"/>
    </source>
</evidence>
<comment type="cofactor">
    <cofactor evidence="1">
        <name>Mg(2+)</name>
        <dbReference type="ChEBI" id="CHEBI:18420"/>
    </cofactor>
</comment>
<dbReference type="InParanoid" id="A0A540VFL2"/>
<dbReference type="GO" id="GO:0006107">
    <property type="term" value="P:oxaloacetate metabolic process"/>
    <property type="evidence" value="ECO:0007669"/>
    <property type="project" value="TreeGrafter"/>
</dbReference>
<gene>
    <name evidence="7" type="ORF">FKZ61_11910</name>
</gene>
<keyword evidence="8" id="KW-1185">Reference proteome</keyword>
<dbReference type="Gene3D" id="3.20.20.60">
    <property type="entry name" value="Phosphoenolpyruvate-binding domains"/>
    <property type="match status" value="1"/>
</dbReference>
<evidence type="ECO:0000313" key="8">
    <source>
        <dbReference type="Proteomes" id="UP000317371"/>
    </source>
</evidence>
<dbReference type="PIRSF" id="PIRSF015582">
    <property type="entry name" value="Cit_lyase_B"/>
    <property type="match status" value="1"/>
</dbReference>
<feature type="binding site" evidence="5">
    <location>
        <position position="221"/>
    </location>
    <ligand>
        <name>Mg(2+)</name>
        <dbReference type="ChEBI" id="CHEBI:18420"/>
    </ligand>
</feature>
<reference evidence="7 8" key="1">
    <citation type="submission" date="2019-06" db="EMBL/GenBank/DDBJ databases">
        <title>Genome sequence of Litorilinea aerophila BAA-2444.</title>
        <authorList>
            <person name="Maclea K.S."/>
            <person name="Maurais E.G."/>
            <person name="Iannazzi L.C."/>
        </authorList>
    </citation>
    <scope>NUCLEOTIDE SEQUENCE [LARGE SCALE GENOMIC DNA]</scope>
    <source>
        <strain evidence="7 8">ATCC BAA-2444</strain>
    </source>
</reference>
<evidence type="ECO:0000256" key="1">
    <source>
        <dbReference type="ARBA" id="ARBA00001946"/>
    </source>
</evidence>
<feature type="binding site" evidence="4">
    <location>
        <position position="121"/>
    </location>
    <ligand>
        <name>substrate</name>
    </ligand>
</feature>
<dbReference type="InterPro" id="IPR015813">
    <property type="entry name" value="Pyrv/PenolPyrv_kinase-like_dom"/>
</dbReference>
<dbReference type="InterPro" id="IPR011206">
    <property type="entry name" value="Citrate_lyase_beta/mcl1/mcl2"/>
</dbReference>
<proteinExistence type="predicted"/>
<dbReference type="InterPro" id="IPR040442">
    <property type="entry name" value="Pyrv_kinase-like_dom_sf"/>
</dbReference>
<keyword evidence="2 5" id="KW-0479">Metal-binding</keyword>
<dbReference type="InterPro" id="IPR005000">
    <property type="entry name" value="Aldolase/citrate-lyase_domain"/>
</dbReference>
<dbReference type="Proteomes" id="UP000317371">
    <property type="component" value="Unassembled WGS sequence"/>
</dbReference>
<dbReference type="EMBL" id="VIGC01000013">
    <property type="protein sequence ID" value="TQE95538.1"/>
    <property type="molecule type" value="Genomic_DNA"/>
</dbReference>
<keyword evidence="7" id="KW-0456">Lyase</keyword>
<accession>A0A540VFL2</accession>
<comment type="caution">
    <text evidence="7">The sequence shown here is derived from an EMBL/GenBank/DDBJ whole genome shotgun (WGS) entry which is preliminary data.</text>
</comment>
<dbReference type="PANTHER" id="PTHR32308:SF0">
    <property type="entry name" value="HPCH_HPAI ALDOLASE_CITRATE LYASE DOMAIN-CONTAINING PROTEIN"/>
    <property type="match status" value="1"/>
</dbReference>
<dbReference type="OrthoDB" id="9786940at2"/>
<evidence type="ECO:0000256" key="4">
    <source>
        <dbReference type="PIRSR" id="PIRSR015582-1"/>
    </source>
</evidence>
<feature type="binding site" evidence="5">
    <location>
        <position position="193"/>
    </location>
    <ligand>
        <name>Mg(2+)</name>
        <dbReference type="ChEBI" id="CHEBI:18420"/>
    </ligand>
</feature>
<dbReference type="GO" id="GO:0000287">
    <property type="term" value="F:magnesium ion binding"/>
    <property type="evidence" value="ECO:0007669"/>
    <property type="project" value="TreeGrafter"/>
</dbReference>
<dbReference type="SUPFAM" id="SSF51621">
    <property type="entry name" value="Phosphoenolpyruvate/pyruvate domain"/>
    <property type="match status" value="1"/>
</dbReference>
<evidence type="ECO:0000259" key="6">
    <source>
        <dbReference type="Pfam" id="PF03328"/>
    </source>
</evidence>
<dbReference type="GO" id="GO:0016829">
    <property type="term" value="F:lyase activity"/>
    <property type="evidence" value="ECO:0007669"/>
    <property type="project" value="UniProtKB-KW"/>
</dbReference>
<feature type="domain" description="HpcH/HpaI aldolase/citrate lyase" evidence="6">
    <location>
        <begin position="58"/>
        <end position="289"/>
    </location>
</feature>
<organism evidence="7 8">
    <name type="scientific">Litorilinea aerophila</name>
    <dbReference type="NCBI Taxonomy" id="1204385"/>
    <lineage>
        <taxon>Bacteria</taxon>
        <taxon>Bacillati</taxon>
        <taxon>Chloroflexota</taxon>
        <taxon>Caldilineae</taxon>
        <taxon>Caldilineales</taxon>
        <taxon>Caldilineaceae</taxon>
        <taxon>Litorilinea</taxon>
    </lineage>
</organism>
<dbReference type="Pfam" id="PF03328">
    <property type="entry name" value="HpcH_HpaI"/>
    <property type="match status" value="1"/>
</dbReference>
<evidence type="ECO:0000256" key="5">
    <source>
        <dbReference type="PIRSR" id="PIRSR015582-2"/>
    </source>
</evidence>
<evidence type="ECO:0000256" key="2">
    <source>
        <dbReference type="ARBA" id="ARBA00022723"/>
    </source>
</evidence>
<protein>
    <submittedName>
        <fullName evidence="7">CoA ester lyase</fullName>
    </submittedName>
</protein>
<dbReference type="PANTHER" id="PTHR32308">
    <property type="entry name" value="LYASE BETA SUBUNIT, PUTATIVE (AFU_ORTHOLOGUE AFUA_4G13030)-RELATED"/>
    <property type="match status" value="1"/>
</dbReference>